<proteinExistence type="predicted"/>
<accession>A0ABX9DYN2</accession>
<gene>
    <name evidence="1" type="ORF">C8D87_114151</name>
</gene>
<sequence length="230" mass="25304">MLRAGWKLTPEGLVQCDLPYDPNLGLITDPADDEYDADQAREPEPLHRHAVGELYQPGRTHPWPDNVCQWRLSDQGVELLMLYSAPNETEIQDVREGEARFALLAGEHALILAHRFGTRPWADTPWQACRQLDAPTGLPLIAAEGHLQVIVQLVDSKTGIIKAIRATTWPGRFVEAVRAAMRKQALNASTDAQGGAEINAWYLRYPKTPDLVRAADINVRGGAASNNSGG</sequence>
<protein>
    <submittedName>
        <fullName evidence="1">Uncharacterized protein</fullName>
    </submittedName>
</protein>
<evidence type="ECO:0000313" key="2">
    <source>
        <dbReference type="Proteomes" id="UP000248714"/>
    </source>
</evidence>
<reference evidence="1 2" key="1">
    <citation type="submission" date="2018-06" db="EMBL/GenBank/DDBJ databases">
        <title>Genomic Encyclopedia of Type Strains, Phase IV (KMG-IV): sequencing the most valuable type-strain genomes for metagenomic binning, comparative biology and taxonomic classification.</title>
        <authorList>
            <person name="Goeker M."/>
        </authorList>
    </citation>
    <scope>NUCLEOTIDE SEQUENCE [LARGE SCALE GENOMIC DNA]</scope>
    <source>
        <strain evidence="1 2">DSM 45479</strain>
    </source>
</reference>
<dbReference type="Proteomes" id="UP000248714">
    <property type="component" value="Unassembled WGS sequence"/>
</dbReference>
<name>A0ABX9DYN2_9PSEU</name>
<dbReference type="EMBL" id="QLTT01000014">
    <property type="protein sequence ID" value="RAS59539.1"/>
    <property type="molecule type" value="Genomic_DNA"/>
</dbReference>
<dbReference type="RefSeq" id="WP_112232019.1">
    <property type="nucleotide sequence ID" value="NZ_QLTT01000014.1"/>
</dbReference>
<keyword evidence="2" id="KW-1185">Reference proteome</keyword>
<evidence type="ECO:0000313" key="1">
    <source>
        <dbReference type="EMBL" id="RAS59539.1"/>
    </source>
</evidence>
<organism evidence="1 2">
    <name type="scientific">Lentzea atacamensis</name>
    <dbReference type="NCBI Taxonomy" id="531938"/>
    <lineage>
        <taxon>Bacteria</taxon>
        <taxon>Bacillati</taxon>
        <taxon>Actinomycetota</taxon>
        <taxon>Actinomycetes</taxon>
        <taxon>Pseudonocardiales</taxon>
        <taxon>Pseudonocardiaceae</taxon>
        <taxon>Lentzea</taxon>
    </lineage>
</organism>
<comment type="caution">
    <text evidence="1">The sequence shown here is derived from an EMBL/GenBank/DDBJ whole genome shotgun (WGS) entry which is preliminary data.</text>
</comment>